<proteinExistence type="predicted"/>
<evidence type="ECO:0000256" key="2">
    <source>
        <dbReference type="ARBA" id="ARBA00023043"/>
    </source>
</evidence>
<evidence type="ECO:0000256" key="3">
    <source>
        <dbReference type="PROSITE-ProRule" id="PRU00023"/>
    </source>
</evidence>
<dbReference type="InterPro" id="IPR036770">
    <property type="entry name" value="Ankyrin_rpt-contain_sf"/>
</dbReference>
<dbReference type="STRING" id="1121455.SAMN02745728_01325"/>
<dbReference type="PANTHER" id="PTHR24198:SF194">
    <property type="entry name" value="INVERSIN-A"/>
    <property type="match status" value="1"/>
</dbReference>
<dbReference type="Pfam" id="PF12796">
    <property type="entry name" value="Ank_2"/>
    <property type="match status" value="1"/>
</dbReference>
<dbReference type="SMART" id="SM00248">
    <property type="entry name" value="ANK"/>
    <property type="match status" value="4"/>
</dbReference>
<sequence>MKNINLFLLFLAVCLLSGCGLAQAGALSAFESNYHFPDDASREKVLSIAEKYPLEALVSSKFYEVATPNDVEKIINIYGASLKNKNKRSFSVGSKSEWGGSALVGILLPIYQLESDAQDPLTIALKHSPHVEVIKKLVQAGCNPIGRSKDYAERGHNRGYNPEILSYLLSYSPNIPEIGKVLQQRARGYSYDEPDDLEFMRVLLTQTKNLGTKELNYQEEYDSKTPLMNVCGRGNNHGNSNEQLVFLLLQLGADSEITLKNGERAIGFALERGNYNIAKEMIKYGVNTTYLTNKNETLLNKAVPKYQQEPDHELFLMLASKVEATGEAGQNALKAAIYVGSVEATKILIKRGAKLNSTTTYDIGEWTPKQKEVIALKTPKQKEMIALQKLKQKEMIAFLKKNGMKFNTIS</sequence>
<dbReference type="PROSITE" id="PS50088">
    <property type="entry name" value="ANK_REPEAT"/>
    <property type="match status" value="1"/>
</dbReference>
<keyword evidence="2 3" id="KW-0040">ANK repeat</keyword>
<dbReference type="Proteomes" id="UP000186469">
    <property type="component" value="Unassembled WGS sequence"/>
</dbReference>
<dbReference type="SUPFAM" id="SSF48403">
    <property type="entry name" value="Ankyrin repeat"/>
    <property type="match status" value="1"/>
</dbReference>
<reference evidence="5 6" key="1">
    <citation type="submission" date="2016-12" db="EMBL/GenBank/DDBJ databases">
        <authorList>
            <person name="Song W.-J."/>
            <person name="Kurnit D.M."/>
        </authorList>
    </citation>
    <scope>NUCLEOTIDE SEQUENCE [LARGE SCALE GENOMIC DNA]</scope>
    <source>
        <strain evidence="5 6">DSM 11393</strain>
    </source>
</reference>
<dbReference type="PANTHER" id="PTHR24198">
    <property type="entry name" value="ANKYRIN REPEAT AND PROTEIN KINASE DOMAIN-CONTAINING PROTEIN"/>
    <property type="match status" value="1"/>
</dbReference>
<keyword evidence="1" id="KW-0677">Repeat</keyword>
<feature type="repeat" description="ANK" evidence="3">
    <location>
        <begin position="328"/>
        <end position="360"/>
    </location>
</feature>
<dbReference type="AlphaFoldDB" id="A0A1M7SX30"/>
<dbReference type="PROSITE" id="PS51257">
    <property type="entry name" value="PROKAR_LIPOPROTEIN"/>
    <property type="match status" value="1"/>
</dbReference>
<gene>
    <name evidence="5" type="ORF">SAMN02745728_01325</name>
</gene>
<evidence type="ECO:0000256" key="1">
    <source>
        <dbReference type="ARBA" id="ARBA00022737"/>
    </source>
</evidence>
<evidence type="ECO:0000256" key="4">
    <source>
        <dbReference type="SAM" id="SignalP"/>
    </source>
</evidence>
<dbReference type="RefSeq" id="WP_072697015.1">
    <property type="nucleotide sequence ID" value="NZ_FRDI01000005.1"/>
</dbReference>
<dbReference type="Gene3D" id="1.25.40.20">
    <property type="entry name" value="Ankyrin repeat-containing domain"/>
    <property type="match status" value="1"/>
</dbReference>
<dbReference type="InterPro" id="IPR002110">
    <property type="entry name" value="Ankyrin_rpt"/>
</dbReference>
<dbReference type="PROSITE" id="PS50297">
    <property type="entry name" value="ANK_REP_REGION"/>
    <property type="match status" value="1"/>
</dbReference>
<evidence type="ECO:0000313" key="5">
    <source>
        <dbReference type="EMBL" id="SHN63000.1"/>
    </source>
</evidence>
<name>A0A1M7SX30_9BACT</name>
<dbReference type="EMBL" id="FRDI01000005">
    <property type="protein sequence ID" value="SHN63000.1"/>
    <property type="molecule type" value="Genomic_DNA"/>
</dbReference>
<protein>
    <submittedName>
        <fullName evidence="5">Uncharacterized protein</fullName>
    </submittedName>
</protein>
<feature type="chain" id="PRO_5012319790" evidence="4">
    <location>
        <begin position="25"/>
        <end position="410"/>
    </location>
</feature>
<evidence type="ECO:0000313" key="6">
    <source>
        <dbReference type="Proteomes" id="UP000186469"/>
    </source>
</evidence>
<organism evidence="5 6">
    <name type="scientific">Desulfovibrio litoralis DSM 11393</name>
    <dbReference type="NCBI Taxonomy" id="1121455"/>
    <lineage>
        <taxon>Bacteria</taxon>
        <taxon>Pseudomonadati</taxon>
        <taxon>Thermodesulfobacteriota</taxon>
        <taxon>Desulfovibrionia</taxon>
        <taxon>Desulfovibrionales</taxon>
        <taxon>Desulfovibrionaceae</taxon>
        <taxon>Desulfovibrio</taxon>
    </lineage>
</organism>
<keyword evidence="6" id="KW-1185">Reference proteome</keyword>
<keyword evidence="4" id="KW-0732">Signal</keyword>
<feature type="signal peptide" evidence="4">
    <location>
        <begin position="1"/>
        <end position="24"/>
    </location>
</feature>
<accession>A0A1M7SX30</accession>
<dbReference type="OrthoDB" id="928522at2"/>